<reference evidence="1 2" key="1">
    <citation type="submission" date="2019-02" db="EMBL/GenBank/DDBJ databases">
        <authorList>
            <person name="Goldberg S.R."/>
            <person name="Haltli B.A."/>
            <person name="Correa H."/>
            <person name="Russell K.G."/>
        </authorList>
    </citation>
    <scope>NUCLEOTIDE SEQUENCE [LARGE SCALE GENOMIC DNA]</scope>
    <source>
        <strain evidence="1 2">JCM 16186</strain>
    </source>
</reference>
<dbReference type="InterPro" id="IPR011250">
    <property type="entry name" value="OMP/PagP_B-barrel"/>
</dbReference>
<proteinExistence type="predicted"/>
<gene>
    <name evidence="1" type="ORF">E1163_04970</name>
</gene>
<evidence type="ECO:0000313" key="1">
    <source>
        <dbReference type="EMBL" id="MTI24291.1"/>
    </source>
</evidence>
<dbReference type="Gene3D" id="2.40.160.20">
    <property type="match status" value="1"/>
</dbReference>
<keyword evidence="2" id="KW-1185">Reference proteome</keyword>
<accession>A0ABW9RJZ9</accession>
<organism evidence="1 2">
    <name type="scientific">Fulvivirga kasyanovii</name>
    <dbReference type="NCBI Taxonomy" id="396812"/>
    <lineage>
        <taxon>Bacteria</taxon>
        <taxon>Pseudomonadati</taxon>
        <taxon>Bacteroidota</taxon>
        <taxon>Cytophagia</taxon>
        <taxon>Cytophagales</taxon>
        <taxon>Fulvivirgaceae</taxon>
        <taxon>Fulvivirga</taxon>
    </lineage>
</organism>
<dbReference type="SUPFAM" id="SSF56925">
    <property type="entry name" value="OMPA-like"/>
    <property type="match status" value="1"/>
</dbReference>
<dbReference type="InterPro" id="IPR018550">
    <property type="entry name" value="Lipid-A_deacylase-rel"/>
</dbReference>
<dbReference type="EMBL" id="SMLW01000393">
    <property type="protein sequence ID" value="MTI24291.1"/>
    <property type="molecule type" value="Genomic_DNA"/>
</dbReference>
<protein>
    <submittedName>
        <fullName evidence="1">Acyloxyacyl hydrolase</fullName>
    </submittedName>
</protein>
<keyword evidence="1" id="KW-0378">Hydrolase</keyword>
<sequence length="375" mass="43187">MGSLFILMRYLRGIILIFCLALPSLGIGQFRNNGNKFIGVDYFKGFIFKHKRQIGHLITDHPVGFRITYDQKTYGTEAWHQRYNFPDVGLTFIYLDYKNESLGKSFGLIPHFNFYLNKNKLSKNQFKFKIGLGLGYNTNKYDKENNNKNNVLSTDLNFGILFQAEYQRELTERLFFNTHLAFTHFSNGAIRKPNSGINVVSANLGLSYLINYTPTEYTYIEEEPVEKPGLGYTITLSGGMHEYSKIGSGSRPFWVVSGLVDKRLNHKSALGITLEWFASLSLKNDIKYDYRLEGQELPDWHRIGVALSHEWIVSDVSLISQAGYYIYDEYDYYGKVYLRLGVRKYINDKIYSSLVVKSHGAKAEAAEFAIGWRVK</sequence>
<evidence type="ECO:0000313" key="2">
    <source>
        <dbReference type="Proteomes" id="UP000798808"/>
    </source>
</evidence>
<comment type="caution">
    <text evidence="1">The sequence shown here is derived from an EMBL/GenBank/DDBJ whole genome shotgun (WGS) entry which is preliminary data.</text>
</comment>
<dbReference type="GO" id="GO:0016787">
    <property type="term" value="F:hydrolase activity"/>
    <property type="evidence" value="ECO:0007669"/>
    <property type="project" value="UniProtKB-KW"/>
</dbReference>
<dbReference type="Proteomes" id="UP000798808">
    <property type="component" value="Unassembled WGS sequence"/>
</dbReference>
<name>A0ABW9RJZ9_9BACT</name>
<dbReference type="Pfam" id="PF09411">
    <property type="entry name" value="PagL"/>
    <property type="match status" value="1"/>
</dbReference>